<sequence length="34" mass="3946">MFDLNENGGDLCKYVYSELNFTIFFKELSLLLAP</sequence>
<keyword evidence="2" id="KW-1185">Reference proteome</keyword>
<evidence type="ECO:0000313" key="2">
    <source>
        <dbReference type="Proteomes" id="UP001497382"/>
    </source>
</evidence>
<accession>A0AAV1ZWD5</accession>
<evidence type="ECO:0000313" key="1">
    <source>
        <dbReference type="EMBL" id="CAL1276160.1"/>
    </source>
</evidence>
<gene>
    <name evidence="1" type="ORF">LARSCL_LOCUS8473</name>
</gene>
<comment type="caution">
    <text evidence="1">The sequence shown here is derived from an EMBL/GenBank/DDBJ whole genome shotgun (WGS) entry which is preliminary data.</text>
</comment>
<organism evidence="1 2">
    <name type="scientific">Larinioides sclopetarius</name>
    <dbReference type="NCBI Taxonomy" id="280406"/>
    <lineage>
        <taxon>Eukaryota</taxon>
        <taxon>Metazoa</taxon>
        <taxon>Ecdysozoa</taxon>
        <taxon>Arthropoda</taxon>
        <taxon>Chelicerata</taxon>
        <taxon>Arachnida</taxon>
        <taxon>Araneae</taxon>
        <taxon>Araneomorphae</taxon>
        <taxon>Entelegynae</taxon>
        <taxon>Araneoidea</taxon>
        <taxon>Araneidae</taxon>
        <taxon>Larinioides</taxon>
    </lineage>
</organism>
<proteinExistence type="predicted"/>
<name>A0AAV1ZWD5_9ARAC</name>
<protein>
    <submittedName>
        <fullName evidence="1">Uncharacterized protein</fullName>
    </submittedName>
</protein>
<dbReference type="EMBL" id="CAXIEN010000091">
    <property type="protein sequence ID" value="CAL1276160.1"/>
    <property type="molecule type" value="Genomic_DNA"/>
</dbReference>
<dbReference type="AlphaFoldDB" id="A0AAV1ZWD5"/>
<reference evidence="1 2" key="1">
    <citation type="submission" date="2024-04" db="EMBL/GenBank/DDBJ databases">
        <authorList>
            <person name="Rising A."/>
            <person name="Reimegard J."/>
            <person name="Sonavane S."/>
            <person name="Akerstrom W."/>
            <person name="Nylinder S."/>
            <person name="Hedman E."/>
            <person name="Kallberg Y."/>
        </authorList>
    </citation>
    <scope>NUCLEOTIDE SEQUENCE [LARGE SCALE GENOMIC DNA]</scope>
</reference>
<dbReference type="Proteomes" id="UP001497382">
    <property type="component" value="Unassembled WGS sequence"/>
</dbReference>